<keyword evidence="4" id="KW-1185">Reference proteome</keyword>
<feature type="compositionally biased region" description="Low complexity" evidence="2">
    <location>
        <begin position="391"/>
        <end position="408"/>
    </location>
</feature>
<feature type="compositionally biased region" description="Low complexity" evidence="2">
    <location>
        <begin position="22"/>
        <end position="40"/>
    </location>
</feature>
<dbReference type="Proteomes" id="UP001165090">
    <property type="component" value="Unassembled WGS sequence"/>
</dbReference>
<feature type="compositionally biased region" description="Polar residues" evidence="2">
    <location>
        <begin position="261"/>
        <end position="281"/>
    </location>
</feature>
<evidence type="ECO:0000256" key="1">
    <source>
        <dbReference type="SAM" id="Coils"/>
    </source>
</evidence>
<feature type="compositionally biased region" description="Polar residues" evidence="2">
    <location>
        <begin position="790"/>
        <end position="808"/>
    </location>
</feature>
<feature type="region of interest" description="Disordered" evidence="2">
    <location>
        <begin position="248"/>
        <end position="463"/>
    </location>
</feature>
<accession>A0ABQ5SNT2</accession>
<feature type="compositionally biased region" description="Low complexity" evidence="2">
    <location>
        <begin position="298"/>
        <end position="311"/>
    </location>
</feature>
<gene>
    <name evidence="3" type="ORF">VaNZ11_016869</name>
</gene>
<feature type="coiled-coil region" evidence="1">
    <location>
        <begin position="617"/>
        <end position="665"/>
    </location>
</feature>
<dbReference type="EMBL" id="BSDZ01000116">
    <property type="protein sequence ID" value="GLI71605.1"/>
    <property type="molecule type" value="Genomic_DNA"/>
</dbReference>
<feature type="non-terminal residue" evidence="3">
    <location>
        <position position="1"/>
    </location>
</feature>
<feature type="compositionally biased region" description="Pro residues" evidence="2">
    <location>
        <begin position="584"/>
        <end position="594"/>
    </location>
</feature>
<feature type="region of interest" description="Disordered" evidence="2">
    <location>
        <begin position="535"/>
        <end position="612"/>
    </location>
</feature>
<evidence type="ECO:0000313" key="4">
    <source>
        <dbReference type="Proteomes" id="UP001165090"/>
    </source>
</evidence>
<name>A0ABQ5SNT2_9CHLO</name>
<dbReference type="PANTHER" id="PTHR22106">
    <property type="entry name" value="COILED-COIL DOMAIN-CONTAINING PROTEIN 78"/>
    <property type="match status" value="1"/>
</dbReference>
<feature type="compositionally biased region" description="Low complexity" evidence="2">
    <location>
        <begin position="545"/>
        <end position="554"/>
    </location>
</feature>
<feature type="compositionally biased region" description="Pro residues" evidence="2">
    <location>
        <begin position="409"/>
        <end position="419"/>
    </location>
</feature>
<organism evidence="3 4">
    <name type="scientific">Volvox africanus</name>
    <dbReference type="NCBI Taxonomy" id="51714"/>
    <lineage>
        <taxon>Eukaryota</taxon>
        <taxon>Viridiplantae</taxon>
        <taxon>Chlorophyta</taxon>
        <taxon>core chlorophytes</taxon>
        <taxon>Chlorophyceae</taxon>
        <taxon>CS clade</taxon>
        <taxon>Chlamydomonadales</taxon>
        <taxon>Volvocaceae</taxon>
        <taxon>Volvox</taxon>
    </lineage>
</organism>
<feature type="compositionally biased region" description="Polar residues" evidence="2">
    <location>
        <begin position="327"/>
        <end position="358"/>
    </location>
</feature>
<feature type="region of interest" description="Disordered" evidence="2">
    <location>
        <begin position="1"/>
        <end position="43"/>
    </location>
</feature>
<dbReference type="InterPro" id="IPR039873">
    <property type="entry name" value="CCDC78"/>
</dbReference>
<feature type="region of interest" description="Disordered" evidence="2">
    <location>
        <begin position="790"/>
        <end position="822"/>
    </location>
</feature>
<feature type="compositionally biased region" description="Low complexity" evidence="2">
    <location>
        <begin position="564"/>
        <end position="583"/>
    </location>
</feature>
<reference evidence="3 4" key="1">
    <citation type="journal article" date="2023" name="IScience">
        <title>Expanded male sex-determining region conserved during the evolution of homothallism in the green alga Volvox.</title>
        <authorList>
            <person name="Yamamoto K."/>
            <person name="Matsuzaki R."/>
            <person name="Mahakham W."/>
            <person name="Heman W."/>
            <person name="Sekimoto H."/>
            <person name="Kawachi M."/>
            <person name="Minakuchi Y."/>
            <person name="Toyoda A."/>
            <person name="Nozaki H."/>
        </authorList>
    </citation>
    <scope>NUCLEOTIDE SEQUENCE [LARGE SCALE GENOMIC DNA]</scope>
    <source>
        <strain evidence="3 4">NIES-4468</strain>
    </source>
</reference>
<evidence type="ECO:0000313" key="3">
    <source>
        <dbReference type="EMBL" id="GLI71605.1"/>
    </source>
</evidence>
<keyword evidence="1" id="KW-0175">Coiled coil</keyword>
<proteinExistence type="predicted"/>
<sequence>RSASGAEAPEYQAGAENPSLPEGEGAETAAAAAEVDVGAESTNPVDRVSAKIAGEKGLDRQIEILQSELQSTRQELESVRTGALGNQVSTDEVRETYRRKLQAMMRHMAALGLSMWEEGDGQGQEGADPRVTPEALFRALQSLADENVKVTEAREADLRHYADDAMARLVELRRKFKALYTAYRDLRYLVEDRWPGPDPPPKVPHEDEIVGGTLEGLIRSEEEADRRTINRLRDQVSQLHALLESMRLSRGVREAKPTDPGVSNTAPTQGSGTVTPWTSTEGLKDITTAPAGGGSEVAATRAARPPASADALSGPYRTGSARVATPADTSTAKAYQTGDATASVDTSRGWTNASSTSGVHMADDPRVSIAPSPPPIPAAAAVYPSGDTSRPLTPAAVLPTTPDTSNLAPSPPPARPQSPGPEAASLPRTRTTTRMMAAAPTTSPPRSPPAAPFSELDGSFPAPILLPPEVPEPVVGPPPPPPPVAPVALELQTLPLELPLPPPPPEVGSPEGTKAKLYGAVVDLDLDPGGVAEVVTRGTADGSSPVKQQPLQVQVPPPPPLPPAANAHLQPSQSPLALQQRLPSPLPSPAPPRAAPQQASGGSRVAPEPDPHVQVDNQRLREELGQLKKRLQAVSEFPAALEAENQRLRDEVDSLGRKLQMAASAASAGASKAASAVAMPPNTVNEGLIRQLREFNQKTTAELQRRAQQSETRAVMAEEQLEQLQGYMTKASATYQKEIVRLRSIIGQMETSIGAVKGSYLNLSPLEGVGGGGTLRPAAAVLEEIASRNGSLTRRTSAQGQMVATTTPRETRSGGGSRTPLISPGGGLLAAAAANAGGAAVRSKADDGVTHLPVL</sequence>
<dbReference type="PANTHER" id="PTHR22106:SF5">
    <property type="entry name" value="COILED-COIL DOMAIN-CONTAINING PROTEIN 78"/>
    <property type="match status" value="1"/>
</dbReference>
<feature type="compositionally biased region" description="Pro residues" evidence="2">
    <location>
        <begin position="442"/>
        <end position="451"/>
    </location>
</feature>
<feature type="coiled-coil region" evidence="1">
    <location>
        <begin position="55"/>
        <end position="82"/>
    </location>
</feature>
<comment type="caution">
    <text evidence="3">The sequence shown here is derived from an EMBL/GenBank/DDBJ whole genome shotgun (WGS) entry which is preliminary data.</text>
</comment>
<feature type="compositionally biased region" description="Low complexity" evidence="2">
    <location>
        <begin position="420"/>
        <end position="441"/>
    </location>
</feature>
<evidence type="ECO:0000256" key="2">
    <source>
        <dbReference type="SAM" id="MobiDB-lite"/>
    </source>
</evidence>
<feature type="coiled-coil region" evidence="1">
    <location>
        <begin position="700"/>
        <end position="727"/>
    </location>
</feature>
<protein>
    <submittedName>
        <fullName evidence="3">Uncharacterized protein</fullName>
    </submittedName>
</protein>